<dbReference type="InterPro" id="IPR050482">
    <property type="entry name" value="Sensor_HK_TwoCompSys"/>
</dbReference>
<keyword evidence="9" id="KW-1133">Transmembrane helix</keyword>
<evidence type="ECO:0000256" key="3">
    <source>
        <dbReference type="ARBA" id="ARBA00022553"/>
    </source>
</evidence>
<comment type="catalytic activity">
    <reaction evidence="1">
        <text>ATP + protein L-histidine = ADP + protein N-phospho-L-histidine.</text>
        <dbReference type="EC" id="2.7.13.3"/>
    </reaction>
</comment>
<keyword evidence="7" id="KW-0067">ATP-binding</keyword>
<evidence type="ECO:0000259" key="10">
    <source>
        <dbReference type="Pfam" id="PF07730"/>
    </source>
</evidence>
<accession>A0ABQ1ZJ93</accession>
<gene>
    <name evidence="11" type="ORF">GCM10008014_42230</name>
</gene>
<evidence type="ECO:0000256" key="4">
    <source>
        <dbReference type="ARBA" id="ARBA00022679"/>
    </source>
</evidence>
<dbReference type="EMBL" id="BMFU01000007">
    <property type="protein sequence ID" value="GGH64140.1"/>
    <property type="molecule type" value="Genomic_DNA"/>
</dbReference>
<dbReference type="SUPFAM" id="SSF55874">
    <property type="entry name" value="ATPase domain of HSP90 chaperone/DNA topoisomerase II/histidine kinase"/>
    <property type="match status" value="1"/>
</dbReference>
<feature type="transmembrane region" description="Helical" evidence="9">
    <location>
        <begin position="54"/>
        <end position="76"/>
    </location>
</feature>
<feature type="domain" description="Signal transduction histidine kinase subgroup 3 dimerisation and phosphoacceptor" evidence="10">
    <location>
        <begin position="203"/>
        <end position="267"/>
    </location>
</feature>
<comment type="caution">
    <text evidence="11">The sequence shown here is derived from an EMBL/GenBank/DDBJ whole genome shotgun (WGS) entry which is preliminary data.</text>
</comment>
<evidence type="ECO:0000313" key="11">
    <source>
        <dbReference type="EMBL" id="GGH64140.1"/>
    </source>
</evidence>
<dbReference type="InterPro" id="IPR011712">
    <property type="entry name" value="Sig_transdc_His_kin_sub3_dim/P"/>
</dbReference>
<dbReference type="InterPro" id="IPR036890">
    <property type="entry name" value="HATPase_C_sf"/>
</dbReference>
<dbReference type="PANTHER" id="PTHR24421">
    <property type="entry name" value="NITRATE/NITRITE SENSOR PROTEIN NARX-RELATED"/>
    <property type="match status" value="1"/>
</dbReference>
<dbReference type="EC" id="2.7.13.3" evidence="2"/>
<name>A0ABQ1ZJ93_9BACL</name>
<evidence type="ECO:0000313" key="12">
    <source>
        <dbReference type="Proteomes" id="UP000652153"/>
    </source>
</evidence>
<organism evidence="11 12">
    <name type="scientific">Paenibacillus silvae</name>
    <dbReference type="NCBI Taxonomy" id="1325358"/>
    <lineage>
        <taxon>Bacteria</taxon>
        <taxon>Bacillati</taxon>
        <taxon>Bacillota</taxon>
        <taxon>Bacilli</taxon>
        <taxon>Bacillales</taxon>
        <taxon>Paenibacillaceae</taxon>
        <taxon>Paenibacillus</taxon>
    </lineage>
</organism>
<reference evidence="12" key="1">
    <citation type="journal article" date="2019" name="Int. J. Syst. Evol. Microbiol.">
        <title>The Global Catalogue of Microorganisms (GCM) 10K type strain sequencing project: providing services to taxonomists for standard genome sequencing and annotation.</title>
        <authorList>
            <consortium name="The Broad Institute Genomics Platform"/>
            <consortium name="The Broad Institute Genome Sequencing Center for Infectious Disease"/>
            <person name="Wu L."/>
            <person name="Ma J."/>
        </authorList>
    </citation>
    <scope>NUCLEOTIDE SEQUENCE [LARGE SCALE GENOMIC DNA]</scope>
    <source>
        <strain evidence="12">CGMCC 1.12770</strain>
    </source>
</reference>
<keyword evidence="3" id="KW-0597">Phosphoprotein</keyword>
<evidence type="ECO:0000256" key="7">
    <source>
        <dbReference type="ARBA" id="ARBA00022840"/>
    </source>
</evidence>
<keyword evidence="8" id="KW-0902">Two-component regulatory system</keyword>
<evidence type="ECO:0000256" key="9">
    <source>
        <dbReference type="SAM" id="Phobius"/>
    </source>
</evidence>
<evidence type="ECO:0000256" key="1">
    <source>
        <dbReference type="ARBA" id="ARBA00000085"/>
    </source>
</evidence>
<proteinExistence type="predicted"/>
<dbReference type="Proteomes" id="UP000652153">
    <property type="component" value="Unassembled WGS sequence"/>
</dbReference>
<feature type="transmembrane region" description="Helical" evidence="9">
    <location>
        <begin position="29"/>
        <end position="47"/>
    </location>
</feature>
<keyword evidence="12" id="KW-1185">Reference proteome</keyword>
<keyword evidence="9" id="KW-0472">Membrane</keyword>
<sequence length="405" mass="45702">MPMRFLQYGLLLVPAVLYSLMLPVESEALYTFYILIAAGLAVAHRFTRSGASQALLFLAEILWGCYLIALYGPFMLSTGLSALYVYMYRLNGSMRWMMLTIQVIAINLALYVYYSSSTGLMWNAAELQAWDWFSESTQVSLAVNLLLIMTTALCWQGASTAASRGQLEHVYDELRNKHYELQEARAQLLLFSKQLEDAAQLEERTRLSRQLHDDIGHRLIRTKMMSEAALLTLPLHPAQGFVMVEQIRDQLTASMDDMRNALLKLKNDSQPSDAYALDRLLEEVGRDTGIKTNYEIRGQAYPLYPSTQIVLYKNAREAITNALRHGKANEITLKLVFEPHEVTMMISNDGSTFSLLHAEGSTSTGLGHEGMRQRTQFMGGLVEIQAGYPYTVITRIPVSNQMKLL</sequence>
<evidence type="ECO:0000256" key="8">
    <source>
        <dbReference type="ARBA" id="ARBA00023012"/>
    </source>
</evidence>
<keyword evidence="6 11" id="KW-0418">Kinase</keyword>
<dbReference type="RefSeq" id="WP_188593754.1">
    <property type="nucleotide sequence ID" value="NZ_BMFU01000007.1"/>
</dbReference>
<evidence type="ECO:0000256" key="6">
    <source>
        <dbReference type="ARBA" id="ARBA00022777"/>
    </source>
</evidence>
<dbReference type="Gene3D" id="3.30.565.10">
    <property type="entry name" value="Histidine kinase-like ATPase, C-terminal domain"/>
    <property type="match status" value="1"/>
</dbReference>
<keyword evidence="4" id="KW-0808">Transferase</keyword>
<evidence type="ECO:0000256" key="2">
    <source>
        <dbReference type="ARBA" id="ARBA00012438"/>
    </source>
</evidence>
<keyword evidence="5" id="KW-0547">Nucleotide-binding</keyword>
<dbReference type="CDD" id="cd16917">
    <property type="entry name" value="HATPase_UhpB-NarQ-NarX-like"/>
    <property type="match status" value="1"/>
</dbReference>
<dbReference type="PANTHER" id="PTHR24421:SF10">
    <property type="entry name" value="NITRATE_NITRITE SENSOR PROTEIN NARQ"/>
    <property type="match status" value="1"/>
</dbReference>
<dbReference type="Pfam" id="PF07730">
    <property type="entry name" value="HisKA_3"/>
    <property type="match status" value="1"/>
</dbReference>
<dbReference type="GO" id="GO:0016301">
    <property type="term" value="F:kinase activity"/>
    <property type="evidence" value="ECO:0007669"/>
    <property type="project" value="UniProtKB-KW"/>
</dbReference>
<keyword evidence="9" id="KW-0812">Transmembrane</keyword>
<feature type="transmembrane region" description="Helical" evidence="9">
    <location>
        <begin position="96"/>
        <end position="114"/>
    </location>
</feature>
<dbReference type="Gene3D" id="1.20.5.1930">
    <property type="match status" value="1"/>
</dbReference>
<protein>
    <recommendedName>
        <fullName evidence="2">histidine kinase</fullName>
        <ecNumber evidence="2">2.7.13.3</ecNumber>
    </recommendedName>
</protein>
<evidence type="ECO:0000256" key="5">
    <source>
        <dbReference type="ARBA" id="ARBA00022741"/>
    </source>
</evidence>